<keyword evidence="1" id="KW-1133">Transmembrane helix</keyword>
<keyword evidence="1" id="KW-0812">Transmembrane</keyword>
<sequence>MMSFHFLGNTFPKAQAIAIEVGNSMRSRCKSPASSIAGAGVLCGMVAILGLSVSTAAPEIFNRVKASSAIWSGLGVTVQAAQPVERPRQMSEGSADIAGKFIGFVGEAQNSPLSGAVPLVAPEAEIGSYAGRIEGNLRDTLVRADVPVDIREQIARIFASRLDVAAPAQKGDTYRVFHGRDAAAPQRRRVTAVELRSGAKVYQAVWFVAPGHANGDYYSFDGRRLAAEPFSMPLDYVRVSSTFGNRVHPVGGKQHFHTGVDFSAPKGTPVVAAASGTVKFVGNESGYGQYVVLNHPQGYTTYYAHLSSFARDLRVGASVTEGQRLGAVGSTGRSTGPHLHFEVRRNNHPTDPLALTSRTGASPLTASQRIAFDGMTGGMREQLAALTVDAPTVRTASNAGRTLNHAENPKDSLV</sequence>
<dbReference type="Pfam" id="PF01551">
    <property type="entry name" value="Peptidase_M23"/>
    <property type="match status" value="1"/>
</dbReference>
<dbReference type="SUPFAM" id="SSF51261">
    <property type="entry name" value="Duplicated hybrid motif"/>
    <property type="match status" value="1"/>
</dbReference>
<reference evidence="4" key="1">
    <citation type="submission" date="2016-10" db="EMBL/GenBank/DDBJ databases">
        <authorList>
            <person name="Varghese N."/>
            <person name="Submissions S."/>
        </authorList>
    </citation>
    <scope>NUCLEOTIDE SEQUENCE [LARGE SCALE GENOMIC DNA]</scope>
    <source>
        <strain evidence="4">DUS833</strain>
    </source>
</reference>
<dbReference type="EMBL" id="FNKX01000002">
    <property type="protein sequence ID" value="SDR55882.1"/>
    <property type="molecule type" value="Genomic_DNA"/>
</dbReference>
<dbReference type="STRING" id="157910.SAMN05445850_6211"/>
<evidence type="ECO:0000256" key="1">
    <source>
        <dbReference type="SAM" id="Phobius"/>
    </source>
</evidence>
<evidence type="ECO:0000259" key="2">
    <source>
        <dbReference type="Pfam" id="PF01551"/>
    </source>
</evidence>
<dbReference type="InterPro" id="IPR016047">
    <property type="entry name" value="M23ase_b-sheet_dom"/>
</dbReference>
<keyword evidence="4" id="KW-1185">Reference proteome</keyword>
<gene>
    <name evidence="3" type="ORF">SAMN05445850_6211</name>
</gene>
<evidence type="ECO:0000313" key="4">
    <source>
        <dbReference type="Proteomes" id="UP000199365"/>
    </source>
</evidence>
<dbReference type="PANTHER" id="PTHR21666">
    <property type="entry name" value="PEPTIDASE-RELATED"/>
    <property type="match status" value="1"/>
</dbReference>
<dbReference type="Proteomes" id="UP000199365">
    <property type="component" value="Unassembled WGS sequence"/>
</dbReference>
<name>A0A1H1K1D1_9BURK</name>
<dbReference type="PANTHER" id="PTHR21666:SF270">
    <property type="entry name" value="MUREIN HYDROLASE ACTIVATOR ENVC"/>
    <property type="match status" value="1"/>
</dbReference>
<dbReference type="CDD" id="cd12797">
    <property type="entry name" value="M23_peptidase"/>
    <property type="match status" value="1"/>
</dbReference>
<dbReference type="GO" id="GO:0004222">
    <property type="term" value="F:metalloendopeptidase activity"/>
    <property type="evidence" value="ECO:0007669"/>
    <property type="project" value="TreeGrafter"/>
</dbReference>
<accession>A0A1H1K1D1</accession>
<keyword evidence="3" id="KW-0378">Hydrolase</keyword>
<dbReference type="Gene3D" id="2.70.70.10">
    <property type="entry name" value="Glucose Permease (Domain IIA)"/>
    <property type="match status" value="1"/>
</dbReference>
<dbReference type="FunFam" id="2.70.70.10:FF:000006">
    <property type="entry name" value="M23 family peptidase"/>
    <property type="match status" value="1"/>
</dbReference>
<organism evidence="3 4">
    <name type="scientific">Paraburkholderia tuberum</name>
    <dbReference type="NCBI Taxonomy" id="157910"/>
    <lineage>
        <taxon>Bacteria</taxon>
        <taxon>Pseudomonadati</taxon>
        <taxon>Pseudomonadota</taxon>
        <taxon>Betaproteobacteria</taxon>
        <taxon>Burkholderiales</taxon>
        <taxon>Burkholderiaceae</taxon>
        <taxon>Paraburkholderia</taxon>
    </lineage>
</organism>
<feature type="domain" description="M23ase beta-sheet core" evidence="2">
    <location>
        <begin position="256"/>
        <end position="352"/>
    </location>
</feature>
<keyword evidence="1" id="KW-0472">Membrane</keyword>
<dbReference type="RefSeq" id="WP_244145197.1">
    <property type="nucleotide sequence ID" value="NZ_FNKX01000002.1"/>
</dbReference>
<feature type="transmembrane region" description="Helical" evidence="1">
    <location>
        <begin position="33"/>
        <end position="53"/>
    </location>
</feature>
<dbReference type="InterPro" id="IPR011055">
    <property type="entry name" value="Dup_hybrid_motif"/>
</dbReference>
<dbReference type="InterPro" id="IPR050570">
    <property type="entry name" value="Cell_wall_metabolism_enzyme"/>
</dbReference>
<protein>
    <submittedName>
        <fullName evidence="3">Murein DD-endopeptidase MepM and murein hydrolase activator NlpD, contain LysM domain</fullName>
    </submittedName>
</protein>
<dbReference type="Gene3D" id="3.10.450.350">
    <property type="match status" value="1"/>
</dbReference>
<evidence type="ECO:0000313" key="3">
    <source>
        <dbReference type="EMBL" id="SDR55882.1"/>
    </source>
</evidence>
<proteinExistence type="predicted"/>
<dbReference type="AlphaFoldDB" id="A0A1H1K1D1"/>